<evidence type="ECO:0008006" key="3">
    <source>
        <dbReference type="Google" id="ProtNLM"/>
    </source>
</evidence>
<dbReference type="AlphaFoldDB" id="A0A402A8B7"/>
<organism evidence="1 2">
    <name type="scientific">Tengunoibacter tsumagoiensis</name>
    <dbReference type="NCBI Taxonomy" id="2014871"/>
    <lineage>
        <taxon>Bacteria</taxon>
        <taxon>Bacillati</taxon>
        <taxon>Chloroflexota</taxon>
        <taxon>Ktedonobacteria</taxon>
        <taxon>Ktedonobacterales</taxon>
        <taxon>Dictyobacteraceae</taxon>
        <taxon>Tengunoibacter</taxon>
    </lineage>
</organism>
<dbReference type="RefSeq" id="WP_126582827.1">
    <property type="nucleotide sequence ID" value="NZ_BIFR01000002.1"/>
</dbReference>
<dbReference type="OrthoDB" id="2555274at2"/>
<name>A0A402A8B7_9CHLR</name>
<dbReference type="Proteomes" id="UP000287352">
    <property type="component" value="Unassembled WGS sequence"/>
</dbReference>
<evidence type="ECO:0000313" key="1">
    <source>
        <dbReference type="EMBL" id="GCE15349.1"/>
    </source>
</evidence>
<dbReference type="SUPFAM" id="SSF51658">
    <property type="entry name" value="Xylose isomerase-like"/>
    <property type="match status" value="1"/>
</dbReference>
<gene>
    <name evidence="1" type="ORF">KTT_52080</name>
</gene>
<accession>A0A402A8B7</accession>
<dbReference type="Gene3D" id="3.20.20.150">
    <property type="entry name" value="Divalent-metal-dependent TIM barrel enzymes"/>
    <property type="match status" value="1"/>
</dbReference>
<dbReference type="EMBL" id="BIFR01000002">
    <property type="protein sequence ID" value="GCE15349.1"/>
    <property type="molecule type" value="Genomic_DNA"/>
</dbReference>
<sequence length="294" mass="32933">MPEVRNTHDKTNHPPYVRFDIAAGNVFDLPEYSSGPKGDSEAVYTAIREAGFQGIQDGDPALCARVGLHVTGAGRVDHPQEAATVAERLKTEGYELATLHVGRGMESEQECIRLAEAIVEASVRFDIPLYIETHRATITQDLWRTVQLARAVPGVRFNGDFSHWYTGLEMVYGDIEAKFAFLEPVFERTRFIHGRIGSPGSIQVGILPDLTLPAIAHFQEMWTRSFVGFLRTAQPGDFISFTPELLRSDIYYARTIRTADGALVEESDRWQEALAYLKLARGCFEEAQKRLEQA</sequence>
<protein>
    <recommendedName>
        <fullName evidence="3">Xylose isomerase-like TIM barrel domain-containing protein</fullName>
    </recommendedName>
</protein>
<proteinExistence type="predicted"/>
<keyword evidence="2" id="KW-1185">Reference proteome</keyword>
<comment type="caution">
    <text evidence="1">The sequence shown here is derived from an EMBL/GenBank/DDBJ whole genome shotgun (WGS) entry which is preliminary data.</text>
</comment>
<dbReference type="InterPro" id="IPR036237">
    <property type="entry name" value="Xyl_isomerase-like_sf"/>
</dbReference>
<reference evidence="2" key="1">
    <citation type="submission" date="2018-12" db="EMBL/GenBank/DDBJ databases">
        <title>Tengunoibacter tsumagoiensis gen. nov., sp. nov., Dictyobacter kobayashii sp. nov., D. alpinus sp. nov., and D. joshuensis sp. nov. and description of Dictyobacteraceae fam. nov. within the order Ktedonobacterales isolated from Tengu-no-mugimeshi.</title>
        <authorList>
            <person name="Wang C.M."/>
            <person name="Zheng Y."/>
            <person name="Sakai Y."/>
            <person name="Toyoda A."/>
            <person name="Minakuchi Y."/>
            <person name="Abe K."/>
            <person name="Yokota A."/>
            <person name="Yabe S."/>
        </authorList>
    </citation>
    <scope>NUCLEOTIDE SEQUENCE [LARGE SCALE GENOMIC DNA]</scope>
    <source>
        <strain evidence="2">Uno3</strain>
    </source>
</reference>
<evidence type="ECO:0000313" key="2">
    <source>
        <dbReference type="Proteomes" id="UP000287352"/>
    </source>
</evidence>